<evidence type="ECO:0000313" key="1">
    <source>
        <dbReference type="EMBL" id="RDH39093.1"/>
    </source>
</evidence>
<proteinExistence type="predicted"/>
<sequence>MLCVLLYAKRILPHLRSQCQFTIANQGPVTICFLILRMTSSQSRVEQGYIRKYCNRLLQINDFRRLYAIRSWGIMVYGGLPTASVHNENAAAIGFGLDAKTAT</sequence>
<dbReference type="AlphaFoldDB" id="A0A3F3QIK0"/>
<keyword evidence="2" id="KW-1185">Reference proteome</keyword>
<accession>A0A3F3QIK0</accession>
<organism evidence="1 2">
    <name type="scientific">Aspergillus welwitschiae</name>
    <dbReference type="NCBI Taxonomy" id="1341132"/>
    <lineage>
        <taxon>Eukaryota</taxon>
        <taxon>Fungi</taxon>
        <taxon>Dikarya</taxon>
        <taxon>Ascomycota</taxon>
        <taxon>Pezizomycotina</taxon>
        <taxon>Eurotiomycetes</taxon>
        <taxon>Eurotiomycetidae</taxon>
        <taxon>Eurotiales</taxon>
        <taxon>Aspergillaceae</taxon>
        <taxon>Aspergillus</taxon>
        <taxon>Aspergillus subgen. Circumdati</taxon>
    </lineage>
</organism>
<protein>
    <submittedName>
        <fullName evidence="1">Uncharacterized protein</fullName>
    </submittedName>
</protein>
<dbReference type="Proteomes" id="UP000253729">
    <property type="component" value="Unassembled WGS sequence"/>
</dbReference>
<dbReference type="RefSeq" id="XP_026632115.1">
    <property type="nucleotide sequence ID" value="XM_026764039.1"/>
</dbReference>
<gene>
    <name evidence="1" type="ORF">BDQ94DRAFT_132344</name>
</gene>
<dbReference type="GeneID" id="38132395"/>
<evidence type="ECO:0000313" key="2">
    <source>
        <dbReference type="Proteomes" id="UP000253729"/>
    </source>
</evidence>
<reference evidence="1 2" key="1">
    <citation type="submission" date="2018-07" db="EMBL/GenBank/DDBJ databases">
        <title>The genomes of Aspergillus section Nigri reveals drivers in fungal speciation.</title>
        <authorList>
            <consortium name="DOE Joint Genome Institute"/>
            <person name="Vesth T.C."/>
            <person name="Nybo J."/>
            <person name="Theobald S."/>
            <person name="Brandl J."/>
            <person name="Frisvad J.C."/>
            <person name="Nielsen K.F."/>
            <person name="Lyhne E.K."/>
            <person name="Kogle M.E."/>
            <person name="Kuo A."/>
            <person name="Riley R."/>
            <person name="Clum A."/>
            <person name="Nolan M."/>
            <person name="Lipzen A."/>
            <person name="Salamov A."/>
            <person name="Henrissat B."/>
            <person name="Wiebenga A."/>
            <person name="De vries R.P."/>
            <person name="Grigoriev I.V."/>
            <person name="Mortensen U.H."/>
            <person name="Andersen M.R."/>
            <person name="Baker S.E."/>
        </authorList>
    </citation>
    <scope>NUCLEOTIDE SEQUENCE [LARGE SCALE GENOMIC DNA]</scope>
    <source>
        <strain evidence="1 2">CBS 139.54b</strain>
    </source>
</reference>
<name>A0A3F3QIK0_9EURO</name>
<dbReference type="EMBL" id="KZ852032">
    <property type="protein sequence ID" value="RDH39093.1"/>
    <property type="molecule type" value="Genomic_DNA"/>
</dbReference>